<feature type="compositionally biased region" description="Polar residues" evidence="1">
    <location>
        <begin position="342"/>
        <end position="354"/>
    </location>
</feature>
<dbReference type="VEuPathDB" id="FungiDB:CJI96_0000422"/>
<comment type="caution">
    <text evidence="2">The sequence shown here is derived from an EMBL/GenBank/DDBJ whole genome shotgun (WGS) entry which is preliminary data.</text>
</comment>
<protein>
    <submittedName>
        <fullName evidence="2">Uncharacterized protein</fullName>
    </submittedName>
</protein>
<feature type="region of interest" description="Disordered" evidence="1">
    <location>
        <begin position="1"/>
        <end position="52"/>
    </location>
</feature>
<evidence type="ECO:0000313" key="3">
    <source>
        <dbReference type="Proteomes" id="UP000037122"/>
    </source>
</evidence>
<proteinExistence type="predicted"/>
<feature type="region of interest" description="Disordered" evidence="1">
    <location>
        <begin position="369"/>
        <end position="401"/>
    </location>
</feature>
<dbReference type="VEuPathDB" id="FungiDB:CJJ09_001517"/>
<dbReference type="VEuPathDB" id="FungiDB:QG37_07300"/>
<reference evidence="3" key="1">
    <citation type="journal article" date="2015" name="BMC Genomics">
        <title>Draft genome of a commonly misdiagnosed multidrug resistant pathogen Candida auris.</title>
        <authorList>
            <person name="Chatterjee S."/>
            <person name="Alampalli S.V."/>
            <person name="Nageshan R.K."/>
            <person name="Chettiar S.T."/>
            <person name="Joshi S."/>
            <person name="Tatu U.S."/>
        </authorList>
    </citation>
    <scope>NUCLEOTIDE SEQUENCE [LARGE SCALE GENOMIC DNA]</scope>
    <source>
        <strain evidence="3">6684</strain>
    </source>
</reference>
<gene>
    <name evidence="2" type="ORF">QG37_07300</name>
</gene>
<feature type="compositionally biased region" description="Polar residues" evidence="1">
    <location>
        <begin position="25"/>
        <end position="36"/>
    </location>
</feature>
<sequence>MSAASSEWKPVLTAKSDTSDHTVSDVLTSELLQETPYSKEKKMPIPPSSQLPHERLEVRTDTSQLSVPASVSYYHYSDYEDLATQVQPQQLEQQLDTLVKPLVKSLVKSLVKLSPKVPSKHLMIDRKTHLQLHSGPLHQVPERFSQFIADVPRSKGSNNCSSVYSEHRDISDSMGSQATIFSTRQDSLSNRSRSRTRKRTILRRKPTKAGPDYDRASLGLFRRKALRFKDGSMGYRLKLRLRKLVAKLKAMKHWPRRVHAFVTKKKATQKAVMRKESLHRRKSSKTPSAPAAISAPLKNPYLGKEQGASRVEGLTDELKHMAGHEAAKTGAVASLKPGPVTAVSSSHPSGNAISTDDGKWSHISKFISEQQELSSSGRGKTYNSSSALTESDAPQPPPHTVSASFEKLQMQALWRRYLANVLARRIQLRQEITLFQALVAGQSVPSMLKGTPEVALSYNASIVKNSSDRDTNSLPLDHSRGNSAASEKIFKPLTVAESEQAPDDDMISLVSVSDSILSDNDVVSLPEEVSDWEEDPTVVKLHETLNRRSVLGEMLDYDSDDATSASGSSNYLNLETQSATESAIVKRYGTLRRKKSTVTSTPAAATPVPATTVPATPSSKYLHDTAEVSYQIPRSTGIHCNLNVAAGNN</sequence>
<dbReference type="VEuPathDB" id="FungiDB:CJI97_002629"/>
<dbReference type="AlphaFoldDB" id="A0A0L0NQR7"/>
<dbReference type="Proteomes" id="UP000037122">
    <property type="component" value="Unassembled WGS sequence"/>
</dbReference>
<dbReference type="EMBL" id="LGST01000056">
    <property type="protein sequence ID" value="KND96413.1"/>
    <property type="molecule type" value="Genomic_DNA"/>
</dbReference>
<dbReference type="VEuPathDB" id="FungiDB:CJJ07_003536"/>
<accession>A0A0L0NQR7</accession>
<name>A0A0L0NQR7_CANAR</name>
<feature type="region of interest" description="Disordered" evidence="1">
    <location>
        <begin position="329"/>
        <end position="357"/>
    </location>
</feature>
<organism evidence="2 3">
    <name type="scientific">Candidozyma auris</name>
    <name type="common">Yeast</name>
    <name type="synonym">Candida auris</name>
    <dbReference type="NCBI Taxonomy" id="498019"/>
    <lineage>
        <taxon>Eukaryota</taxon>
        <taxon>Fungi</taxon>
        <taxon>Dikarya</taxon>
        <taxon>Ascomycota</taxon>
        <taxon>Saccharomycotina</taxon>
        <taxon>Pichiomycetes</taxon>
        <taxon>Metschnikowiaceae</taxon>
        <taxon>Candidozyma</taxon>
    </lineage>
</organism>
<feature type="compositionally biased region" description="Polar residues" evidence="1">
    <location>
        <begin position="369"/>
        <end position="389"/>
    </location>
</feature>
<feature type="region of interest" description="Disordered" evidence="1">
    <location>
        <begin position="273"/>
        <end position="304"/>
    </location>
</feature>
<evidence type="ECO:0000256" key="1">
    <source>
        <dbReference type="SAM" id="MobiDB-lite"/>
    </source>
</evidence>
<evidence type="ECO:0000313" key="2">
    <source>
        <dbReference type="EMBL" id="KND96413.1"/>
    </source>
</evidence>